<dbReference type="EMBL" id="JAUSUB010000001">
    <property type="protein sequence ID" value="MDQ0268449.1"/>
    <property type="molecule type" value="Genomic_DNA"/>
</dbReference>
<keyword evidence="2" id="KW-1185">Reference proteome</keyword>
<reference evidence="1 2" key="1">
    <citation type="submission" date="2023-07" db="EMBL/GenBank/DDBJ databases">
        <title>Genomic Encyclopedia of Type Strains, Phase IV (KMG-IV): sequencing the most valuable type-strain genomes for metagenomic binning, comparative biology and taxonomic classification.</title>
        <authorList>
            <person name="Goeker M."/>
        </authorList>
    </citation>
    <scope>NUCLEOTIDE SEQUENCE [LARGE SCALE GENOMIC DNA]</scope>
    <source>
        <strain evidence="1 2">DSM 23494</strain>
    </source>
</reference>
<dbReference type="Pfam" id="PF13027">
    <property type="entry name" value="DUF3888"/>
    <property type="match status" value="1"/>
</dbReference>
<proteinExistence type="predicted"/>
<dbReference type="Proteomes" id="UP001238088">
    <property type="component" value="Unassembled WGS sequence"/>
</dbReference>
<gene>
    <name evidence="1" type="ORF">J2S17_000318</name>
</gene>
<organism evidence="1 2">
    <name type="scientific">Cytobacillus purgationiresistens</name>
    <dbReference type="NCBI Taxonomy" id="863449"/>
    <lineage>
        <taxon>Bacteria</taxon>
        <taxon>Bacillati</taxon>
        <taxon>Bacillota</taxon>
        <taxon>Bacilli</taxon>
        <taxon>Bacillales</taxon>
        <taxon>Bacillaceae</taxon>
        <taxon>Cytobacillus</taxon>
    </lineage>
</organism>
<comment type="caution">
    <text evidence="1">The sequence shown here is derived from an EMBL/GenBank/DDBJ whole genome shotgun (WGS) entry which is preliminary data.</text>
</comment>
<accession>A0ABU0AB25</accession>
<name>A0ABU0AB25_9BACI</name>
<dbReference type="RefSeq" id="WP_307471212.1">
    <property type="nucleotide sequence ID" value="NZ_JAUSUB010000001.1"/>
</dbReference>
<evidence type="ECO:0000313" key="1">
    <source>
        <dbReference type="EMBL" id="MDQ0268449.1"/>
    </source>
</evidence>
<dbReference type="InterPro" id="IPR024984">
    <property type="entry name" value="DUF3888"/>
</dbReference>
<evidence type="ECO:0000313" key="2">
    <source>
        <dbReference type="Proteomes" id="UP001238088"/>
    </source>
</evidence>
<protein>
    <submittedName>
        <fullName evidence="1">Uncharacterized protein</fullName>
    </submittedName>
</protein>
<sequence length="83" mass="9457">MDLPEGVLEKELFTELRPSNLSVVGADWFRLSEKLLAINQDDQVAQLFVTVQIVTFEGPHNPPYMEERVIFNIDSQTLTPIVL</sequence>